<dbReference type="STRING" id="1121390.SAMN02746041_01399"/>
<gene>
    <name evidence="2" type="ORF">SAMN02746041_01399</name>
</gene>
<evidence type="ECO:0000259" key="1">
    <source>
        <dbReference type="Pfam" id="PF13649"/>
    </source>
</evidence>
<reference evidence="2 3" key="1">
    <citation type="submission" date="2017-04" db="EMBL/GenBank/DDBJ databases">
        <authorList>
            <person name="Afonso C.L."/>
            <person name="Miller P.J."/>
            <person name="Scott M.A."/>
            <person name="Spackman E."/>
            <person name="Goraichik I."/>
            <person name="Dimitrov K.M."/>
            <person name="Suarez D.L."/>
            <person name="Swayne D.E."/>
        </authorList>
    </citation>
    <scope>NUCLEOTIDE SEQUENCE [LARGE SCALE GENOMIC DNA]</scope>
    <source>
        <strain evidence="2 3">DSM 13146</strain>
    </source>
</reference>
<keyword evidence="2" id="KW-0808">Transferase</keyword>
<keyword evidence="2" id="KW-0489">Methyltransferase</keyword>
<dbReference type="GO" id="GO:0032259">
    <property type="term" value="P:methylation"/>
    <property type="evidence" value="ECO:0007669"/>
    <property type="project" value="UniProtKB-KW"/>
</dbReference>
<dbReference type="RefSeq" id="WP_084057166.1">
    <property type="nucleotide sequence ID" value="NZ_FWXF01000006.1"/>
</dbReference>
<dbReference type="CDD" id="cd02440">
    <property type="entry name" value="AdoMet_MTases"/>
    <property type="match status" value="1"/>
</dbReference>
<dbReference type="Gene3D" id="3.40.50.150">
    <property type="entry name" value="Vaccinia Virus protein VP39"/>
    <property type="match status" value="1"/>
</dbReference>
<organism evidence="2 3">
    <name type="scientific">Desulfacinum hydrothermale DSM 13146</name>
    <dbReference type="NCBI Taxonomy" id="1121390"/>
    <lineage>
        <taxon>Bacteria</taxon>
        <taxon>Pseudomonadati</taxon>
        <taxon>Thermodesulfobacteriota</taxon>
        <taxon>Syntrophobacteria</taxon>
        <taxon>Syntrophobacterales</taxon>
        <taxon>Syntrophobacteraceae</taxon>
        <taxon>Desulfacinum</taxon>
    </lineage>
</organism>
<protein>
    <submittedName>
        <fullName evidence="2">Methyltransferase domain-containing protein</fullName>
    </submittedName>
</protein>
<dbReference type="InterPro" id="IPR041698">
    <property type="entry name" value="Methyltransf_25"/>
</dbReference>
<accession>A0A1W1XE85</accession>
<dbReference type="AlphaFoldDB" id="A0A1W1XE85"/>
<dbReference type="SUPFAM" id="SSF53335">
    <property type="entry name" value="S-adenosyl-L-methionine-dependent methyltransferases"/>
    <property type="match status" value="1"/>
</dbReference>
<proteinExistence type="predicted"/>
<dbReference type="InterPro" id="IPR029063">
    <property type="entry name" value="SAM-dependent_MTases_sf"/>
</dbReference>
<dbReference type="Pfam" id="PF13649">
    <property type="entry name" value="Methyltransf_25"/>
    <property type="match status" value="1"/>
</dbReference>
<dbReference type="OrthoDB" id="9808140at2"/>
<feature type="domain" description="Methyltransferase" evidence="1">
    <location>
        <begin position="38"/>
        <end position="130"/>
    </location>
</feature>
<sequence>MADEYGTFARYYDWMEPVMVPVRRVLEGAVAKAGCRRVLDVCCGTGTQVAALRREGVRAVGLDLSQAMLNQAVRKGGLCGTALVRGDATRLPFPGAAFDGLILSFALHEKPAPIRRAMLVEAHRVLKPAGRLFVLDYAQPVTIAGRIVLGVLSLVERRAGRAHYRCFREYLQAGGTDALLSSGNWTLLERRSFWKGTAGLYLASFGHTADTKDRRP</sequence>
<evidence type="ECO:0000313" key="3">
    <source>
        <dbReference type="Proteomes" id="UP000192783"/>
    </source>
</evidence>
<name>A0A1W1XE85_9BACT</name>
<dbReference type="GO" id="GO:0008168">
    <property type="term" value="F:methyltransferase activity"/>
    <property type="evidence" value="ECO:0007669"/>
    <property type="project" value="UniProtKB-KW"/>
</dbReference>
<keyword evidence="3" id="KW-1185">Reference proteome</keyword>
<dbReference type="PANTHER" id="PTHR43591">
    <property type="entry name" value="METHYLTRANSFERASE"/>
    <property type="match status" value="1"/>
</dbReference>
<evidence type="ECO:0000313" key="2">
    <source>
        <dbReference type="EMBL" id="SMC22355.1"/>
    </source>
</evidence>
<dbReference type="EMBL" id="FWXF01000006">
    <property type="protein sequence ID" value="SMC22355.1"/>
    <property type="molecule type" value="Genomic_DNA"/>
</dbReference>
<dbReference type="Proteomes" id="UP000192783">
    <property type="component" value="Unassembled WGS sequence"/>
</dbReference>